<keyword evidence="2" id="KW-0067">ATP-binding</keyword>
<evidence type="ECO:0000256" key="1">
    <source>
        <dbReference type="ARBA" id="ARBA00022741"/>
    </source>
</evidence>
<dbReference type="RefSeq" id="WP_258845326.1">
    <property type="nucleotide sequence ID" value="NZ_JANUGX010000009.1"/>
</dbReference>
<dbReference type="Gene3D" id="3.90.640.10">
    <property type="entry name" value="Actin, Chain A, domain 4"/>
    <property type="match status" value="1"/>
</dbReference>
<dbReference type="Proteomes" id="UP001205560">
    <property type="component" value="Unassembled WGS sequence"/>
</dbReference>
<organism evidence="3 4">
    <name type="scientific">Massilia norwichensis</name>
    <dbReference type="NCBI Taxonomy" id="1442366"/>
    <lineage>
        <taxon>Bacteria</taxon>
        <taxon>Pseudomonadati</taxon>
        <taxon>Pseudomonadota</taxon>
        <taxon>Betaproteobacteria</taxon>
        <taxon>Burkholderiales</taxon>
        <taxon>Oxalobacteraceae</taxon>
        <taxon>Telluria group</taxon>
        <taxon>Massilia</taxon>
    </lineage>
</organism>
<dbReference type="InterPro" id="IPR043129">
    <property type="entry name" value="ATPase_NBD"/>
</dbReference>
<keyword evidence="1" id="KW-0547">Nucleotide-binding</keyword>
<proteinExistence type="predicted"/>
<dbReference type="Gene3D" id="3.30.420.40">
    <property type="match status" value="2"/>
</dbReference>
<dbReference type="Pfam" id="PF12531">
    <property type="entry name" value="DUF3731"/>
    <property type="match status" value="1"/>
</dbReference>
<gene>
    <name evidence="3" type="ORF">NX782_10140</name>
</gene>
<sequence length="965" mass="104124">MGTSAAPAWLVGIDLGTTNTVLAYAAPGSQEVETFAIEQLVAPGEVAPAPLLPSARYHPAPGELAAGALQLPWHTQDPTGVQDAVVGRLARLLGAATPGRLVASAKSWLSHHGVDRTAPILPWGAPDEVPKISPLAASASYLAYLRAAWNARHPGQPLERQDLVLTVPASFDEGARALTLEAARLAGLPSLRLLEEPQAALYDWLQRHRDRLAGELAASRLVLVADVGGGTTDFSLVKVELEDAQPRLTRIGVGNHLILGGDNMDLALAHLAEARLGAQDGAHGGGQDGQAPPARLSAARLAQLTERCRAAKEQLLAADAPEQVNVTLLGTGSRLIGASRTVALTREDVRQIVLDGFFPLNPSQEGAKRARAGIVEFGLPYASDPAITRHLADFLRQHAGAAREALGIEDDGSLPVPDTLLLNGGVFRGAALAARLADTLSAWRGEPIRVLHNRDPDVAVARGAVAYSLARQGLAPGIESGSARSYFLLLDDAPGGGMLKTVCLLPRGEKPGVEVRLLERSFGLRLGRPVRFHLVSTTADPQGAPPLPGQLIDLDPADVVRLPAIATVLRAQTAGTGSEKKTEMPVQLAASLSEVGTLEVHCVAEDGSGQRWKLEFQLRGAEDETQDEDADAALPPRLTDALQRIDRIFGSRNQQVESREVRQLRGSLEHLLGAREQWTTPLLRRLFDALMERAKGRRRSAEHERVWLNLAGWCLRPGFGDPLDGWRIEQLWALFETGVQYHKDSQVRAEWWTLWRRVAGGLSTESQLRLLDDFAFNLQADPADRAKRPVTLVDGSEDDMLRLGASLERIPSAYKVEIGDWMLGQIMAIPAMPKPDPKTAATYARYLWALARVGARQSLQSSAHEVATIEAAERWLESLLQLDWRRIEPAGFAAAHIARKTGDRSRDIGNEMSGDALRQQVLHKLAASGAPASWAAMVREVVELDQASTTRMFGDALPPGLKLLR</sequence>
<dbReference type="InterPro" id="IPR021030">
    <property type="entry name" value="DUF3731"/>
</dbReference>
<dbReference type="PANTHER" id="PTHR42749:SF1">
    <property type="entry name" value="CELL SHAPE-DETERMINING PROTEIN MREB"/>
    <property type="match status" value="1"/>
</dbReference>
<dbReference type="CDD" id="cd10170">
    <property type="entry name" value="ASKHA_NBD_HSP70"/>
    <property type="match status" value="1"/>
</dbReference>
<dbReference type="EMBL" id="JANUGX010000009">
    <property type="protein sequence ID" value="MCS0589567.1"/>
    <property type="molecule type" value="Genomic_DNA"/>
</dbReference>
<comment type="caution">
    <text evidence="3">The sequence shown here is derived from an EMBL/GenBank/DDBJ whole genome shotgun (WGS) entry which is preliminary data.</text>
</comment>
<name>A0ABT2A5W6_9BURK</name>
<evidence type="ECO:0000256" key="2">
    <source>
        <dbReference type="ARBA" id="ARBA00022840"/>
    </source>
</evidence>
<evidence type="ECO:0000313" key="3">
    <source>
        <dbReference type="EMBL" id="MCS0589567.1"/>
    </source>
</evidence>
<reference evidence="3 4" key="1">
    <citation type="submission" date="2022-08" db="EMBL/GenBank/DDBJ databases">
        <title>Reclassification of Massilia species as members of the genera Telluria, Duganella, Pseudoduganella, Mokoshia gen. nov. and Zemynaea gen. nov. using orthogonal and non-orthogonal genome-based approaches.</title>
        <authorList>
            <person name="Bowman J.P."/>
        </authorList>
    </citation>
    <scope>NUCLEOTIDE SEQUENCE [LARGE SCALE GENOMIC DNA]</scope>
    <source>
        <strain evidence="3 4">LMG 28164</strain>
    </source>
</reference>
<protein>
    <submittedName>
        <fullName evidence="3">Hsp70 family protein</fullName>
    </submittedName>
</protein>
<dbReference type="PRINTS" id="PR00301">
    <property type="entry name" value="HEATSHOCK70"/>
</dbReference>
<accession>A0ABT2A5W6</accession>
<dbReference type="SUPFAM" id="SSF53067">
    <property type="entry name" value="Actin-like ATPase domain"/>
    <property type="match status" value="2"/>
</dbReference>
<evidence type="ECO:0000313" key="4">
    <source>
        <dbReference type="Proteomes" id="UP001205560"/>
    </source>
</evidence>
<keyword evidence="4" id="KW-1185">Reference proteome</keyword>
<dbReference type="Pfam" id="PF00012">
    <property type="entry name" value="HSP70"/>
    <property type="match status" value="1"/>
</dbReference>
<dbReference type="PANTHER" id="PTHR42749">
    <property type="entry name" value="CELL SHAPE-DETERMINING PROTEIN MREB"/>
    <property type="match status" value="1"/>
</dbReference>
<dbReference type="InterPro" id="IPR013126">
    <property type="entry name" value="Hsp_70_fam"/>
</dbReference>